<dbReference type="AlphaFoldDB" id="A0A1I7TB37"/>
<evidence type="ECO:0000256" key="9">
    <source>
        <dbReference type="SAM" id="Phobius"/>
    </source>
</evidence>
<feature type="transmembrane region" description="Helical" evidence="9">
    <location>
        <begin position="165"/>
        <end position="189"/>
    </location>
</feature>
<keyword evidence="7" id="KW-0675">Receptor</keyword>
<protein>
    <submittedName>
        <fullName evidence="11">G_PROTEIN_RECEP_F1_2 domain-containing protein</fullName>
    </submittedName>
</protein>
<dbReference type="WBParaSite" id="Csp11.Scaffold568.g4198.t1">
    <property type="protein sequence ID" value="Csp11.Scaffold568.g4198.t1"/>
    <property type="gene ID" value="Csp11.Scaffold568.g4198"/>
</dbReference>
<evidence type="ECO:0000256" key="7">
    <source>
        <dbReference type="ARBA" id="ARBA00023170"/>
    </source>
</evidence>
<name>A0A1I7TB37_9PELO</name>
<keyword evidence="4 9" id="KW-1133">Transmembrane helix</keyword>
<dbReference type="GO" id="GO:0004930">
    <property type="term" value="F:G protein-coupled receptor activity"/>
    <property type="evidence" value="ECO:0007669"/>
    <property type="project" value="UniProtKB-KW"/>
</dbReference>
<dbReference type="eggNOG" id="ENOG502T3AN">
    <property type="taxonomic scope" value="Eukaryota"/>
</dbReference>
<dbReference type="Gene3D" id="1.20.1070.10">
    <property type="entry name" value="Rhodopsin 7-helix transmembrane proteins"/>
    <property type="match status" value="1"/>
</dbReference>
<keyword evidence="5" id="KW-0297">G-protein coupled receptor</keyword>
<dbReference type="InterPro" id="IPR040435">
    <property type="entry name" value="Put_GPCR_Chromadorea"/>
</dbReference>
<evidence type="ECO:0000313" key="10">
    <source>
        <dbReference type="Proteomes" id="UP000095282"/>
    </source>
</evidence>
<evidence type="ECO:0000256" key="5">
    <source>
        <dbReference type="ARBA" id="ARBA00023040"/>
    </source>
</evidence>
<evidence type="ECO:0000256" key="3">
    <source>
        <dbReference type="ARBA" id="ARBA00022692"/>
    </source>
</evidence>
<evidence type="ECO:0000313" key="11">
    <source>
        <dbReference type="WBParaSite" id="Csp11.Scaffold568.g4198.t1"/>
    </source>
</evidence>
<comment type="subcellular location">
    <subcellularLocation>
        <location evidence="1">Cell membrane</location>
        <topology evidence="1">Multi-pass membrane protein</topology>
    </subcellularLocation>
</comment>
<keyword evidence="10" id="KW-1185">Reference proteome</keyword>
<feature type="transmembrane region" description="Helical" evidence="9">
    <location>
        <begin position="118"/>
        <end position="144"/>
    </location>
</feature>
<keyword evidence="3 9" id="KW-0812">Transmembrane</keyword>
<sequence>MSGSSIFDNCSFHFSFEKDYEQCTNATNPCQLIEDMAESRSIRLWMGFYIPSVICFLAVLIDIYCLGITVYLLRKLNEETRKRYVFVFIRLSSAILVAICIVFFQSTYFSDAIFSDSFAVYAIFFVIYDFSLFSLLGSFTGVAIMTYFGIMRPIVYRDKLSIRGMYWIAAGIWIGSAVLSIPIGLFQAADNVDGPIKCESESCQLIVRWLLFSISCIILISATSTLLFVTISLYWHNYKSKKWET</sequence>
<keyword evidence="6 9" id="KW-0472">Membrane</keyword>
<keyword evidence="8" id="KW-0807">Transducer</keyword>
<dbReference type="CDD" id="cd00637">
    <property type="entry name" value="7tm_classA_rhodopsin-like"/>
    <property type="match status" value="1"/>
</dbReference>
<evidence type="ECO:0000256" key="8">
    <source>
        <dbReference type="ARBA" id="ARBA00023224"/>
    </source>
</evidence>
<proteinExistence type="predicted"/>
<dbReference type="Proteomes" id="UP000095282">
    <property type="component" value="Unplaced"/>
</dbReference>
<accession>A0A1I7TB37</accession>
<evidence type="ECO:0000256" key="6">
    <source>
        <dbReference type="ARBA" id="ARBA00023136"/>
    </source>
</evidence>
<keyword evidence="2" id="KW-1003">Cell membrane</keyword>
<evidence type="ECO:0000256" key="2">
    <source>
        <dbReference type="ARBA" id="ARBA00022475"/>
    </source>
</evidence>
<dbReference type="PANTHER" id="PTHR37441">
    <property type="entry name" value="PROTEIN CBG16518"/>
    <property type="match status" value="1"/>
</dbReference>
<evidence type="ECO:0000256" key="4">
    <source>
        <dbReference type="ARBA" id="ARBA00022989"/>
    </source>
</evidence>
<reference evidence="11" key="1">
    <citation type="submission" date="2016-11" db="UniProtKB">
        <authorList>
            <consortium name="WormBaseParasite"/>
        </authorList>
    </citation>
    <scope>IDENTIFICATION</scope>
</reference>
<feature type="transmembrane region" description="Helical" evidence="9">
    <location>
        <begin position="48"/>
        <end position="73"/>
    </location>
</feature>
<feature type="transmembrane region" description="Helical" evidence="9">
    <location>
        <begin position="85"/>
        <end position="106"/>
    </location>
</feature>
<dbReference type="GO" id="GO:0005886">
    <property type="term" value="C:plasma membrane"/>
    <property type="evidence" value="ECO:0007669"/>
    <property type="project" value="UniProtKB-SubCell"/>
</dbReference>
<evidence type="ECO:0000256" key="1">
    <source>
        <dbReference type="ARBA" id="ARBA00004651"/>
    </source>
</evidence>
<feature type="transmembrane region" description="Helical" evidence="9">
    <location>
        <begin position="209"/>
        <end position="235"/>
    </location>
</feature>
<dbReference type="PANTHER" id="PTHR37441:SF2">
    <property type="entry name" value="G-PROTEIN COUPLED RECEPTOR B0244.10-RELATED"/>
    <property type="match status" value="1"/>
</dbReference>
<organism evidence="10 11">
    <name type="scientific">Caenorhabditis tropicalis</name>
    <dbReference type="NCBI Taxonomy" id="1561998"/>
    <lineage>
        <taxon>Eukaryota</taxon>
        <taxon>Metazoa</taxon>
        <taxon>Ecdysozoa</taxon>
        <taxon>Nematoda</taxon>
        <taxon>Chromadorea</taxon>
        <taxon>Rhabditida</taxon>
        <taxon>Rhabditina</taxon>
        <taxon>Rhabditomorpha</taxon>
        <taxon>Rhabditoidea</taxon>
        <taxon>Rhabditidae</taxon>
        <taxon>Peloderinae</taxon>
        <taxon>Caenorhabditis</taxon>
    </lineage>
</organism>
<dbReference type="SUPFAM" id="SSF81321">
    <property type="entry name" value="Family A G protein-coupled receptor-like"/>
    <property type="match status" value="1"/>
</dbReference>